<dbReference type="Gene3D" id="2.70.40.10">
    <property type="match status" value="1"/>
</dbReference>
<evidence type="ECO:0000259" key="4">
    <source>
        <dbReference type="PROSITE" id="PS50175"/>
    </source>
</evidence>
<dbReference type="GO" id="GO:0006508">
    <property type="term" value="P:proteolysis"/>
    <property type="evidence" value="ECO:0007669"/>
    <property type="project" value="UniProtKB-KW"/>
</dbReference>
<sequence>KQSLGIDPATAIDMTLIDPKPGKIPTTMCGPLHDSLCKIGALSMGRSSAGLKGIVIIPGVTDTDYTGLIQVVAYSLYPPLHIPKGSKIAQLVPSPNLTAEVAGTPQTNLQHRGDSGFGSTGDIVCLTLNMQQRPTQKLVLTYGPEQLVLKALLDTGADITIVS</sequence>
<dbReference type="AlphaFoldDB" id="A0A852LBU5"/>
<keyword evidence="1" id="KW-0645">Protease</keyword>
<evidence type="ECO:0000313" key="6">
    <source>
        <dbReference type="Proteomes" id="UP000654395"/>
    </source>
</evidence>
<dbReference type="Gene3D" id="2.40.70.10">
    <property type="entry name" value="Acid Proteases"/>
    <property type="match status" value="1"/>
</dbReference>
<dbReference type="PANTHER" id="PTHR19422:SF123">
    <property type="entry name" value="RT1 CLASS I, LOCUS CE15"/>
    <property type="match status" value="1"/>
</dbReference>
<comment type="caution">
    <text evidence="5">The sequence shown here is derived from an EMBL/GenBank/DDBJ whole genome shotgun (WGS) entry which is preliminary data.</text>
</comment>
<proteinExistence type="predicted"/>
<organism evidence="5 6">
    <name type="scientific">Urocolius indicus</name>
    <name type="common">Red-faced mousebird</name>
    <name type="synonym">Colius indicus</name>
    <dbReference type="NCBI Taxonomy" id="458196"/>
    <lineage>
        <taxon>Eukaryota</taxon>
        <taxon>Metazoa</taxon>
        <taxon>Chordata</taxon>
        <taxon>Craniata</taxon>
        <taxon>Vertebrata</taxon>
        <taxon>Euteleostomi</taxon>
        <taxon>Archelosauria</taxon>
        <taxon>Archosauria</taxon>
        <taxon>Dinosauria</taxon>
        <taxon>Saurischia</taxon>
        <taxon>Theropoda</taxon>
        <taxon>Coelurosauria</taxon>
        <taxon>Aves</taxon>
        <taxon>Neognathae</taxon>
        <taxon>Neoaves</taxon>
        <taxon>Telluraves</taxon>
        <taxon>Coraciimorphae</taxon>
        <taxon>Coliiformes</taxon>
        <taxon>Coliidae</taxon>
        <taxon>Urocolius</taxon>
    </lineage>
</organism>
<dbReference type="InterPro" id="IPR001969">
    <property type="entry name" value="Aspartic_peptidase_AS"/>
</dbReference>
<feature type="domain" description="Peptidase A2" evidence="4">
    <location>
        <begin position="149"/>
        <end position="163"/>
    </location>
</feature>
<evidence type="ECO:0000256" key="3">
    <source>
        <dbReference type="ARBA" id="ARBA00022801"/>
    </source>
</evidence>
<name>A0A852LBU5_UROIN</name>
<protein>
    <submittedName>
        <fullName evidence="5">POK9 protein</fullName>
    </submittedName>
</protein>
<dbReference type="Pfam" id="PF00692">
    <property type="entry name" value="dUTPase"/>
    <property type="match status" value="1"/>
</dbReference>
<dbReference type="InterPro" id="IPR029054">
    <property type="entry name" value="dUTPase-like"/>
</dbReference>
<dbReference type="PANTHER" id="PTHR19422">
    <property type="entry name" value="GAG RETROVIRAL POLYPROTEIN"/>
    <property type="match status" value="1"/>
</dbReference>
<dbReference type="PROSITE" id="PS00141">
    <property type="entry name" value="ASP_PROTEASE"/>
    <property type="match status" value="1"/>
</dbReference>
<keyword evidence="6" id="KW-1185">Reference proteome</keyword>
<dbReference type="OrthoDB" id="9900537at2759"/>
<accession>A0A852LBU5</accession>
<evidence type="ECO:0000313" key="5">
    <source>
        <dbReference type="EMBL" id="NXX86582.1"/>
    </source>
</evidence>
<dbReference type="EMBL" id="WBNH01012248">
    <property type="protein sequence ID" value="NXX86582.1"/>
    <property type="molecule type" value="Genomic_DNA"/>
</dbReference>
<reference evidence="5" key="1">
    <citation type="submission" date="2020-02" db="EMBL/GenBank/DDBJ databases">
        <title>Bird 10,000 Genomes (B10K) Project - Family phase.</title>
        <authorList>
            <person name="Zhang G."/>
        </authorList>
    </citation>
    <scope>NUCLEOTIDE SEQUENCE</scope>
    <source>
        <strain evidence="5">B10K-DU-030-59</strain>
    </source>
</reference>
<dbReference type="SUPFAM" id="SSF51283">
    <property type="entry name" value="dUTPase-like"/>
    <property type="match status" value="1"/>
</dbReference>
<dbReference type="InterPro" id="IPR001995">
    <property type="entry name" value="Peptidase_A2_cat"/>
</dbReference>
<dbReference type="InterPro" id="IPR051592">
    <property type="entry name" value="HERV-K_Pro_peptidase_A2"/>
</dbReference>
<feature type="non-terminal residue" evidence="5">
    <location>
        <position position="163"/>
    </location>
</feature>
<evidence type="ECO:0000256" key="2">
    <source>
        <dbReference type="ARBA" id="ARBA00022750"/>
    </source>
</evidence>
<gene>
    <name evidence="5" type="primary">Ervk9_2</name>
    <name evidence="5" type="ORF">UROIND_R06495</name>
</gene>
<dbReference type="InterPro" id="IPR021109">
    <property type="entry name" value="Peptidase_aspartic_dom_sf"/>
</dbReference>
<evidence type="ECO:0000256" key="1">
    <source>
        <dbReference type="ARBA" id="ARBA00022670"/>
    </source>
</evidence>
<dbReference type="SUPFAM" id="SSF50630">
    <property type="entry name" value="Acid proteases"/>
    <property type="match status" value="1"/>
</dbReference>
<dbReference type="PROSITE" id="PS50175">
    <property type="entry name" value="ASP_PROT_RETROV"/>
    <property type="match status" value="1"/>
</dbReference>
<dbReference type="GO" id="GO:0004190">
    <property type="term" value="F:aspartic-type endopeptidase activity"/>
    <property type="evidence" value="ECO:0007669"/>
    <property type="project" value="UniProtKB-KW"/>
</dbReference>
<feature type="non-terminal residue" evidence="5">
    <location>
        <position position="1"/>
    </location>
</feature>
<keyword evidence="3" id="KW-0378">Hydrolase</keyword>
<dbReference type="Proteomes" id="UP000654395">
    <property type="component" value="Unassembled WGS sequence"/>
</dbReference>
<keyword evidence="2" id="KW-0064">Aspartyl protease</keyword>
<dbReference type="InterPro" id="IPR036157">
    <property type="entry name" value="dUTPase-like_sf"/>
</dbReference>